<dbReference type="PANTHER" id="PTHR36985:SF1">
    <property type="entry name" value="TRANSLOCATION AND ASSEMBLY MODULE SUBUNIT TAMB"/>
    <property type="match status" value="1"/>
</dbReference>
<dbReference type="Proteomes" id="UP000002221">
    <property type="component" value="Chromosome"/>
</dbReference>
<dbReference type="eggNOG" id="COG2911">
    <property type="taxonomic scope" value="Bacteria"/>
</dbReference>
<dbReference type="InterPro" id="IPR007452">
    <property type="entry name" value="TamB_C"/>
</dbReference>
<dbReference type="HOGENOM" id="CLU_245374_0_0_10"/>
<evidence type="ECO:0000256" key="5">
    <source>
        <dbReference type="SAM" id="MobiDB-lite"/>
    </source>
</evidence>
<dbReference type="GO" id="GO:0009306">
    <property type="term" value="P:protein secretion"/>
    <property type="evidence" value="ECO:0007669"/>
    <property type="project" value="InterPro"/>
</dbReference>
<evidence type="ECO:0000313" key="8">
    <source>
        <dbReference type="Proteomes" id="UP000002221"/>
    </source>
</evidence>
<evidence type="ECO:0000313" key="7">
    <source>
        <dbReference type="EMBL" id="ACY48091.1"/>
    </source>
</evidence>
<keyword evidence="2" id="KW-0812">Transmembrane</keyword>
<comment type="subcellular location">
    <subcellularLocation>
        <location evidence="1">Membrane</location>
        <topology evidence="1">Single-pass membrane protein</topology>
    </subcellularLocation>
</comment>
<dbReference type="KEGG" id="rmr:Rmar_1201"/>
<evidence type="ECO:0000256" key="3">
    <source>
        <dbReference type="ARBA" id="ARBA00022989"/>
    </source>
</evidence>
<evidence type="ECO:0000256" key="4">
    <source>
        <dbReference type="ARBA" id="ARBA00023136"/>
    </source>
</evidence>
<keyword evidence="4" id="KW-0472">Membrane</keyword>
<dbReference type="EMBL" id="CP001807">
    <property type="protein sequence ID" value="ACY48091.1"/>
    <property type="molecule type" value="Genomic_DNA"/>
</dbReference>
<evidence type="ECO:0000256" key="2">
    <source>
        <dbReference type="ARBA" id="ARBA00022692"/>
    </source>
</evidence>
<feature type="region of interest" description="Disordered" evidence="5">
    <location>
        <begin position="1491"/>
        <end position="1512"/>
    </location>
</feature>
<proteinExistence type="predicted"/>
<name>D0MHY3_RHOM4</name>
<evidence type="ECO:0000256" key="1">
    <source>
        <dbReference type="ARBA" id="ARBA00004167"/>
    </source>
</evidence>
<gene>
    <name evidence="7" type="ordered locus">Rmar_1201</name>
</gene>
<dbReference type="STRING" id="518766.Rmar_1201"/>
<organism evidence="7 8">
    <name type="scientific">Rhodothermus marinus (strain ATCC 43812 / DSM 4252 / R-10)</name>
    <name type="common">Rhodothermus obamensis</name>
    <dbReference type="NCBI Taxonomy" id="518766"/>
    <lineage>
        <taxon>Bacteria</taxon>
        <taxon>Pseudomonadati</taxon>
        <taxon>Rhodothermota</taxon>
        <taxon>Rhodothermia</taxon>
        <taxon>Rhodothermales</taxon>
        <taxon>Rhodothermaceae</taxon>
        <taxon>Rhodothermus</taxon>
    </lineage>
</organism>
<evidence type="ECO:0000259" key="6">
    <source>
        <dbReference type="Pfam" id="PF04357"/>
    </source>
</evidence>
<reference evidence="7 8" key="1">
    <citation type="journal article" date="2009" name="Stand. Genomic Sci.">
        <title>Complete genome sequence of Rhodothermus marinus type strain (R-10).</title>
        <authorList>
            <person name="Nolan M."/>
            <person name="Tindall B.J."/>
            <person name="Pomrenke H."/>
            <person name="Lapidus A."/>
            <person name="Copeland A."/>
            <person name="Glavina Del Rio T."/>
            <person name="Lucas S."/>
            <person name="Chen F."/>
            <person name="Tice H."/>
            <person name="Cheng J.F."/>
            <person name="Saunders E."/>
            <person name="Han C."/>
            <person name="Bruce D."/>
            <person name="Goodwin L."/>
            <person name="Chain P."/>
            <person name="Pitluck S."/>
            <person name="Ovchinikova G."/>
            <person name="Pati A."/>
            <person name="Ivanova N."/>
            <person name="Mavromatis K."/>
            <person name="Chen A."/>
            <person name="Palaniappan K."/>
            <person name="Land M."/>
            <person name="Hauser L."/>
            <person name="Chang Y.J."/>
            <person name="Jeffries C.D."/>
            <person name="Brettin T."/>
            <person name="Goker M."/>
            <person name="Bristow J."/>
            <person name="Eisen J.A."/>
            <person name="Markowitz V."/>
            <person name="Hugenholtz P."/>
            <person name="Kyrpides N.C."/>
            <person name="Klenk H.P."/>
            <person name="Detter J.C."/>
        </authorList>
    </citation>
    <scope>NUCLEOTIDE SEQUENCE [LARGE SCALE GENOMIC DNA]</scope>
    <source>
        <strain evidence="8">ATCC 43812 / DSM 4252 / R-10</strain>
    </source>
</reference>
<keyword evidence="3" id="KW-1133">Transmembrane helix</keyword>
<keyword evidence="8" id="KW-1185">Reference proteome</keyword>
<accession>D0MHY3</accession>
<dbReference type="GO" id="GO:0005886">
    <property type="term" value="C:plasma membrane"/>
    <property type="evidence" value="ECO:0007669"/>
    <property type="project" value="InterPro"/>
</dbReference>
<dbReference type="Pfam" id="PF04357">
    <property type="entry name" value="TamB"/>
    <property type="match status" value="1"/>
</dbReference>
<protein>
    <recommendedName>
        <fullName evidence="6">Translocation and assembly module TamB C-terminal domain-containing protein</fullName>
    </recommendedName>
</protein>
<dbReference type="PANTHER" id="PTHR36985">
    <property type="entry name" value="TRANSLOCATION AND ASSEMBLY MODULE SUBUNIT TAMB"/>
    <property type="match status" value="1"/>
</dbReference>
<feature type="domain" description="Translocation and assembly module TamB C-terminal" evidence="6">
    <location>
        <begin position="1031"/>
        <end position="1470"/>
    </location>
</feature>
<feature type="compositionally biased region" description="Polar residues" evidence="5">
    <location>
        <begin position="1499"/>
        <end position="1512"/>
    </location>
</feature>
<sequence length="1512" mass="168468">MLILAAGVLAVGLVLFVALTRTRAGRDFVRAQLEAAFQAHLGGQLRIERLDGDLVRGLYATRVRLYTPDGRLLLDVDSVALRPSWRMLLSHTLAFRRVELFHPRLFLHYENGRWNFAQWRDTSAAPSETRWGLVIADLHLHNGSIETDRTGPPPEPVRRGQLFDFTQTRLDSLTLQATLEYHPDRLLLDLLRLDAHLSHPDQRLRHLSGQLFYQEGRWHLPRLELALGNTLLALSGQFIPRTPFAESALQLELETGTLDFAELRRLLPGLPLHQPVTIAGRVHGTVNGLVLEQLDLAAAAGRLHLEGTLLGLPDSLDFDLLATGTGLQTAGLARLWPSLPLPTSLQTSTPLTLRAEARGLMRLTSGPTLRRLEGSVRLRGLPGTLEGPFRLVRKASGDAPAYEAHLQLRNVQPARLWQGSPSSISLSGLAEVHGQGPRQFDLHLRLDPRPFGGTGDSLLFTLQRSGPRFWATFSLPQQDGNLTATAFYRSDPDSARFWLRAVARRFDLGPYLQPDTLQTRIDATFSLEGAGATWPELTATAHLRLDSSYARRADHSWQLTPASARLTLTPTDSLQHRLRITGDLLEAELHGHLPPDRLVPLVRYWQQAFAAAIHRQTEKPFYRPPRSFERPLPALRPQLAVLQGRLQVRRLDWLQPLAGLPSIRTDLTVTLWTRAGADTLQLALEWQADSLRVGALQQEDVHGRLQLATGRLIDRSLVGLFEWQSARLQQLRQIRLVGYFLPEGAQLSLSSQPDTTGETLRLTATLDLLDRFNRLTLQEFYWQVRDYRWQLTQPARIDLYADAAVLHSLLLRNRPAADTVAGEIELKGMLSAQVTDTAYVTLRSIALEELTRALGRARRLSGQLEGRLSLVGAFGTPQLAGFLHVDRLHYDRHPLGTLRLVSHYVPGSPQIALDARLDPDTTIDAANRLHLFGTVRLPSSDDAGQLDLRLETTHADAFFFTYIFPDLIANVQGYFAGRGRITGTFRRPIFNAAMQLHAGAFDIPRFNLHYRIEGPVSVDEAGFLLEAVRLQDPTGGQARVDGRIFFNEYRFFSFDLTARLDGLQVMNVTYSRDLPFYGKIWGRGTLSLGGPLYGALLQTADAEVLPESEIYIPLAESGTEADEAFIIFADSTGRIPERPTRRPNLLARRPPGERAFLDGLDLDLNLLAPQGTTVRLVIDPLLGDVINARGSGRLQIIRQEGVFQAFGQLNVTEGDYLFTAGEIFVRRFLIEGGTITWDGDPINARLDLQAAYRTRASRAGLPGTLGQGTGLIPLVVQMHITGRVEAPQVSLRLAIDRSINEPLAGYEGLEALLNQPERAAEYATSVLLTNSFLLTTERTDPETLTSSGNQLAFNSLSQLIASQLNRYLSQVLPNVDLLLGVQGEGTQRLDVTYGIALRLLNERLIIRGQGVYRGESAAEGQQNLLGEFVVEVRLTPSVSVQVFYRREDDVLNDYTLTSVTGAGLSYQTDFPTWRRLLDRLFGWLIPDRTPRETPPLTRAGNNSEQANVEQHR</sequence>